<dbReference type="EMBL" id="JAPWTK010000508">
    <property type="protein sequence ID" value="KAJ8939112.1"/>
    <property type="molecule type" value="Genomic_DNA"/>
</dbReference>
<proteinExistence type="predicted"/>
<name>A0AAV8XKI4_9CUCU</name>
<keyword evidence="2" id="KW-1185">Reference proteome</keyword>
<evidence type="ECO:0000313" key="1">
    <source>
        <dbReference type="EMBL" id="KAJ8939112.1"/>
    </source>
</evidence>
<protein>
    <submittedName>
        <fullName evidence="1">Uncharacterized protein</fullName>
    </submittedName>
</protein>
<accession>A0AAV8XKI4</accession>
<organism evidence="1 2">
    <name type="scientific">Aromia moschata</name>
    <dbReference type="NCBI Taxonomy" id="1265417"/>
    <lineage>
        <taxon>Eukaryota</taxon>
        <taxon>Metazoa</taxon>
        <taxon>Ecdysozoa</taxon>
        <taxon>Arthropoda</taxon>
        <taxon>Hexapoda</taxon>
        <taxon>Insecta</taxon>
        <taxon>Pterygota</taxon>
        <taxon>Neoptera</taxon>
        <taxon>Endopterygota</taxon>
        <taxon>Coleoptera</taxon>
        <taxon>Polyphaga</taxon>
        <taxon>Cucujiformia</taxon>
        <taxon>Chrysomeloidea</taxon>
        <taxon>Cerambycidae</taxon>
        <taxon>Cerambycinae</taxon>
        <taxon>Callichromatini</taxon>
        <taxon>Aromia</taxon>
    </lineage>
</organism>
<comment type="caution">
    <text evidence="1">The sequence shown here is derived from an EMBL/GenBank/DDBJ whole genome shotgun (WGS) entry which is preliminary data.</text>
</comment>
<dbReference type="AlphaFoldDB" id="A0AAV8XKI4"/>
<gene>
    <name evidence="1" type="ORF">NQ318_005932</name>
</gene>
<sequence length="232" mass="27027">MTIHAAFKLYDNFNVKLIVLERNTVNTTKTWRTTEDRFILRCIRTERPLPTFHLLQEWDTLKKKNGCQSEICTTAIIVQLLGRKIVHCLRNLSDCMDFAEILELSLSYPPFQRLYMGRLNKRNQTRKGKSYLYYIVVQNIPYLRTCTCNLAVGKFECKTRCAGRESGKESKEGNVPSNLNRIYFPTSLKSRDLKVLTKLFGRMQSSLNQIKAKMLSDLLDNFFIDNGYLCPE</sequence>
<reference evidence="1" key="1">
    <citation type="journal article" date="2023" name="Insect Mol. Biol.">
        <title>Genome sequencing provides insights into the evolution of gene families encoding plant cell wall-degrading enzymes in longhorned beetles.</title>
        <authorList>
            <person name="Shin N.R."/>
            <person name="Okamura Y."/>
            <person name="Kirsch R."/>
            <person name="Pauchet Y."/>
        </authorList>
    </citation>
    <scope>NUCLEOTIDE SEQUENCE</scope>
    <source>
        <strain evidence="1">AMC_N1</strain>
    </source>
</reference>
<evidence type="ECO:0000313" key="2">
    <source>
        <dbReference type="Proteomes" id="UP001162162"/>
    </source>
</evidence>
<dbReference type="Proteomes" id="UP001162162">
    <property type="component" value="Unassembled WGS sequence"/>
</dbReference>